<organism evidence="3 4">
    <name type="scientific">Biomphalaria glabrata</name>
    <name type="common">Bloodfluke planorb</name>
    <name type="synonym">Freshwater snail</name>
    <dbReference type="NCBI Taxonomy" id="6526"/>
    <lineage>
        <taxon>Eukaryota</taxon>
        <taxon>Metazoa</taxon>
        <taxon>Spiralia</taxon>
        <taxon>Lophotrochozoa</taxon>
        <taxon>Mollusca</taxon>
        <taxon>Gastropoda</taxon>
        <taxon>Heterobranchia</taxon>
        <taxon>Euthyneura</taxon>
        <taxon>Panpulmonata</taxon>
        <taxon>Hygrophila</taxon>
        <taxon>Lymnaeoidea</taxon>
        <taxon>Planorbidae</taxon>
        <taxon>Biomphalaria</taxon>
    </lineage>
</organism>
<dbReference type="EnsemblMetazoa" id="BGLB035707-RD">
    <property type="protein sequence ID" value="BGLB035707-PD"/>
    <property type="gene ID" value="BGLB035707"/>
</dbReference>
<evidence type="ECO:0008006" key="5">
    <source>
        <dbReference type="Google" id="ProtNLM"/>
    </source>
</evidence>
<feature type="compositionally biased region" description="Polar residues" evidence="1">
    <location>
        <begin position="1"/>
        <end position="13"/>
    </location>
</feature>
<feature type="transmembrane region" description="Helical" evidence="2">
    <location>
        <begin position="308"/>
        <end position="329"/>
    </location>
</feature>
<evidence type="ECO:0000256" key="1">
    <source>
        <dbReference type="SAM" id="MobiDB-lite"/>
    </source>
</evidence>
<dbReference type="VEuPathDB" id="VectorBase:BGLB035707"/>
<feature type="transmembrane region" description="Helical" evidence="2">
    <location>
        <begin position="273"/>
        <end position="296"/>
    </location>
</feature>
<keyword evidence="2" id="KW-0472">Membrane</keyword>
<reference evidence="3" key="1">
    <citation type="submission" date="2020-05" db="UniProtKB">
        <authorList>
            <consortium name="EnsemblMetazoa"/>
        </authorList>
    </citation>
    <scope>IDENTIFICATION</scope>
    <source>
        <strain evidence="3">BB02</strain>
    </source>
</reference>
<dbReference type="AlphaFoldDB" id="A0A2C9LW98"/>
<dbReference type="Proteomes" id="UP000076420">
    <property type="component" value="Unassembled WGS sequence"/>
</dbReference>
<feature type="transmembrane region" description="Helical" evidence="2">
    <location>
        <begin position="427"/>
        <end position="446"/>
    </location>
</feature>
<feature type="region of interest" description="Disordered" evidence="1">
    <location>
        <begin position="1"/>
        <end position="20"/>
    </location>
</feature>
<feature type="transmembrane region" description="Helical" evidence="2">
    <location>
        <begin position="393"/>
        <end position="415"/>
    </location>
</feature>
<proteinExistence type="predicted"/>
<name>A0A2C9LW98_BIOGL</name>
<feature type="region of interest" description="Disordered" evidence="1">
    <location>
        <begin position="583"/>
        <end position="630"/>
    </location>
</feature>
<dbReference type="CDD" id="cd17352">
    <property type="entry name" value="MFS_MCT_SLC16"/>
    <property type="match status" value="1"/>
</dbReference>
<sequence>MSQLNHSRMSQESVSDRPGDLRKQVEKLNKDFQSVSGSVVSTSNLLNEAQNVQKDSTWAWVACSCAVMNQLLIFGTLNVYSLFLVKFQKEFQCSTGEAGKYRTWLGSMTMGLMKLFGPLTSSLVLYGNNRVVMIFGAVLCSVSIFTSSFAPTFMTLFGTLCVPFALGAAFTVTPSTVVPVDYFHKHQALAMGFVAAGSSVGTLILAPLIQIMLDELNWRLTFRIHSSSLASLVLLNFLVKPIEKDKAEDEIKKPFLKSVIQDLALWKNRVFQLWAFSMAIVYFGYQIPNILLASYAGFLGISASRASYIVMAMGGATTVSRLITGKILTCQLLSRLNFKQTIFIVMGTSYLLLAHVTTIEGLYVFAVVRGLLDGAHNVMLPMLTASMVGRKKAMLGWGYIAGAISLTYTIGPPIAGYVKDLTGNYKMSFTMAGLPMIASGLLLLWLPWAQRAAKSNAVEPTTGSLVNVELREEDLHSHKQSSHEELELMPIDIPDISPKPKLSGTHRKSEAVTIGAPFRKDLHFWHHRAENNLSKSLSMPEARQQLDSNKWTYRIRSEPTISIKGATEEPAASSLLFPVSKRKSGPLTASYSDSQSNRSASLHSKDLKSEQETSQINSESGEHFLLKEDE</sequence>
<dbReference type="Pfam" id="PF07690">
    <property type="entry name" value="MFS_1"/>
    <property type="match status" value="1"/>
</dbReference>
<dbReference type="InterPro" id="IPR011701">
    <property type="entry name" value="MFS"/>
</dbReference>
<feature type="compositionally biased region" description="Basic and acidic residues" evidence="1">
    <location>
        <begin position="620"/>
        <end position="630"/>
    </location>
</feature>
<dbReference type="KEGG" id="bgt:106064755"/>
<feature type="transmembrane region" description="Helical" evidence="2">
    <location>
        <begin position="131"/>
        <end position="150"/>
    </location>
</feature>
<dbReference type="VEuPathDB" id="VectorBase:BGLAX_034608"/>
<feature type="transmembrane region" description="Helical" evidence="2">
    <location>
        <begin position="104"/>
        <end position="125"/>
    </location>
</feature>
<dbReference type="GO" id="GO:0008028">
    <property type="term" value="F:monocarboxylic acid transmembrane transporter activity"/>
    <property type="evidence" value="ECO:0007669"/>
    <property type="project" value="TreeGrafter"/>
</dbReference>
<gene>
    <name evidence="3" type="primary">106064755</name>
</gene>
<keyword evidence="2" id="KW-0812">Transmembrane</keyword>
<feature type="transmembrane region" description="Helical" evidence="2">
    <location>
        <begin position="58"/>
        <end position="83"/>
    </location>
</feature>
<feature type="transmembrane region" description="Helical" evidence="2">
    <location>
        <begin position="189"/>
        <end position="208"/>
    </location>
</feature>
<evidence type="ECO:0000256" key="2">
    <source>
        <dbReference type="SAM" id="Phobius"/>
    </source>
</evidence>
<accession>A0A2C9LW98</accession>
<dbReference type="PANTHER" id="PTHR11360">
    <property type="entry name" value="MONOCARBOXYLATE TRANSPORTER"/>
    <property type="match status" value="1"/>
</dbReference>
<dbReference type="RefSeq" id="XP_013078825.2">
    <property type="nucleotide sequence ID" value="XM_013223371.2"/>
</dbReference>
<protein>
    <recommendedName>
        <fullName evidence="5">Major facilitator superfamily (MFS) profile domain-containing protein</fullName>
    </recommendedName>
</protein>
<evidence type="ECO:0000313" key="3">
    <source>
        <dbReference type="EnsemblMetazoa" id="BGLB035707-PD"/>
    </source>
</evidence>
<dbReference type="PANTHER" id="PTHR11360:SF284">
    <property type="entry name" value="EG:103B4.3 PROTEIN-RELATED"/>
    <property type="match status" value="1"/>
</dbReference>
<dbReference type="InterPro" id="IPR050327">
    <property type="entry name" value="Proton-linked_MCT"/>
</dbReference>
<feature type="transmembrane region" description="Helical" evidence="2">
    <location>
        <begin position="349"/>
        <end position="372"/>
    </location>
</feature>
<dbReference type="Gene3D" id="1.20.1250.20">
    <property type="entry name" value="MFS general substrate transporter like domains"/>
    <property type="match status" value="2"/>
</dbReference>
<dbReference type="SUPFAM" id="SSF103473">
    <property type="entry name" value="MFS general substrate transporter"/>
    <property type="match status" value="1"/>
</dbReference>
<dbReference type="InterPro" id="IPR036259">
    <property type="entry name" value="MFS_trans_sf"/>
</dbReference>
<feature type="compositionally biased region" description="Polar residues" evidence="1">
    <location>
        <begin position="587"/>
        <end position="602"/>
    </location>
</feature>
<keyword evidence="2" id="KW-1133">Transmembrane helix</keyword>
<feature type="transmembrane region" description="Helical" evidence="2">
    <location>
        <begin position="157"/>
        <end position="177"/>
    </location>
</feature>
<dbReference type="OrthoDB" id="6499973at2759"/>
<evidence type="ECO:0000313" key="4">
    <source>
        <dbReference type="Proteomes" id="UP000076420"/>
    </source>
</evidence>